<dbReference type="EMBL" id="BAAAQD010000033">
    <property type="protein sequence ID" value="GAA1563606.1"/>
    <property type="molecule type" value="Genomic_DNA"/>
</dbReference>
<evidence type="ECO:0000313" key="2">
    <source>
        <dbReference type="Proteomes" id="UP001501470"/>
    </source>
</evidence>
<dbReference type="SUPFAM" id="SSF53335">
    <property type="entry name" value="S-adenosyl-L-methionine-dependent methyltransferases"/>
    <property type="match status" value="1"/>
</dbReference>
<name>A0ABN2CSL2_9ACTN</name>
<dbReference type="Gene3D" id="3.40.50.150">
    <property type="entry name" value="Vaccinia Virus protein VP39"/>
    <property type="match status" value="1"/>
</dbReference>
<proteinExistence type="predicted"/>
<accession>A0ABN2CSL2</accession>
<reference evidence="1 2" key="1">
    <citation type="journal article" date="2019" name="Int. J. Syst. Evol. Microbiol.">
        <title>The Global Catalogue of Microorganisms (GCM) 10K type strain sequencing project: providing services to taxonomists for standard genome sequencing and annotation.</title>
        <authorList>
            <consortium name="The Broad Institute Genomics Platform"/>
            <consortium name="The Broad Institute Genome Sequencing Center for Infectious Disease"/>
            <person name="Wu L."/>
            <person name="Ma J."/>
        </authorList>
    </citation>
    <scope>NUCLEOTIDE SEQUENCE [LARGE SCALE GENOMIC DNA]</scope>
    <source>
        <strain evidence="1 2">JCM 15933</strain>
    </source>
</reference>
<dbReference type="Proteomes" id="UP001501470">
    <property type="component" value="Unassembled WGS sequence"/>
</dbReference>
<organism evidence="1 2">
    <name type="scientific">Dactylosporangium maewongense</name>
    <dbReference type="NCBI Taxonomy" id="634393"/>
    <lineage>
        <taxon>Bacteria</taxon>
        <taxon>Bacillati</taxon>
        <taxon>Actinomycetota</taxon>
        <taxon>Actinomycetes</taxon>
        <taxon>Micromonosporales</taxon>
        <taxon>Micromonosporaceae</taxon>
        <taxon>Dactylosporangium</taxon>
    </lineage>
</organism>
<sequence>MHLPEPEKVVRALVAALKPAGMLVLSDWDCRRVDDMLVEPTAQVADAFAAFQAALIGIGEANGGSAAWAARAPEAMRAAGLVEIEGEVYNRLWRGGEPGCLLHASNSRQLEGALRARGVTTDQLAVLRDAMAHGDTLAWSYPMVTTQGRRPHNGA</sequence>
<gene>
    <name evidence="1" type="ORF">GCM10009827_101530</name>
</gene>
<evidence type="ECO:0000313" key="1">
    <source>
        <dbReference type="EMBL" id="GAA1563606.1"/>
    </source>
</evidence>
<keyword evidence="2" id="KW-1185">Reference proteome</keyword>
<protein>
    <recommendedName>
        <fullName evidence="3">Methyltransferase</fullName>
    </recommendedName>
</protein>
<dbReference type="InterPro" id="IPR029063">
    <property type="entry name" value="SAM-dependent_MTases_sf"/>
</dbReference>
<comment type="caution">
    <text evidence="1">The sequence shown here is derived from an EMBL/GenBank/DDBJ whole genome shotgun (WGS) entry which is preliminary data.</text>
</comment>
<evidence type="ECO:0008006" key="3">
    <source>
        <dbReference type="Google" id="ProtNLM"/>
    </source>
</evidence>